<dbReference type="Gene3D" id="1.10.1040.10">
    <property type="entry name" value="N-(1-d-carboxylethyl)-l-norvaline Dehydrogenase, domain 2"/>
    <property type="match status" value="1"/>
</dbReference>
<gene>
    <name evidence="2" type="ORF">D9V37_11515</name>
</gene>
<comment type="caution">
    <text evidence="2">The sequence shown here is derived from an EMBL/GenBank/DDBJ whole genome shotgun (WGS) entry which is preliminary data.</text>
</comment>
<protein>
    <submittedName>
        <fullName evidence="2">NAD(P)-dependent oxidoreductase</fullName>
    </submittedName>
</protein>
<dbReference type="AlphaFoldDB" id="A0A3L8P417"/>
<feature type="domain" description="Phosphogluconate dehydrogenase NAD-binding putative C-terminal" evidence="1">
    <location>
        <begin position="176"/>
        <end position="242"/>
    </location>
</feature>
<dbReference type="InterPro" id="IPR036291">
    <property type="entry name" value="NAD(P)-bd_dom_sf"/>
</dbReference>
<accession>A0A3L8P417</accession>
<name>A0A3L8P417_9ACTN</name>
<dbReference type="OrthoDB" id="1271986at2"/>
<dbReference type="InterPro" id="IPR008927">
    <property type="entry name" value="6-PGluconate_DH-like_C_sf"/>
</dbReference>
<dbReference type="Pfam" id="PF09130">
    <property type="entry name" value="DUF1932"/>
    <property type="match status" value="1"/>
</dbReference>
<dbReference type="SUPFAM" id="SSF51735">
    <property type="entry name" value="NAD(P)-binding Rossmann-fold domains"/>
    <property type="match status" value="1"/>
</dbReference>
<dbReference type="InterPro" id="IPR013328">
    <property type="entry name" value="6PGD_dom2"/>
</dbReference>
<evidence type="ECO:0000313" key="2">
    <source>
        <dbReference type="EMBL" id="RLV49178.1"/>
    </source>
</evidence>
<dbReference type="RefSeq" id="WP_121806281.1">
    <property type="nucleotide sequence ID" value="NZ_RDBE01000007.1"/>
</dbReference>
<sequence>MSEIALVTAGEMGAAVGAQLVGAGHRVRWLPAGRSEASRARADAAGLEAVERLPDSTEVLLSICPPAAARQVASQFASLDVVYVDANAVAPATVRSLRVAHLVDGGIVGGPPTADSGPRLYLSGERADAVAALFEATTVQTRVLGPDVGTASAMKACYAAWTKGSAALLLDVARLADALEVAEPLRAEWEQSLPGLPERLAAAERSATTKGWRWVAEMQEIAETFASSGLPDGFHRAAAEVFGQP</sequence>
<proteinExistence type="predicted"/>
<organism evidence="2 3">
    <name type="scientific">Nocardioides mangrovicus</name>
    <dbReference type="NCBI Taxonomy" id="2478913"/>
    <lineage>
        <taxon>Bacteria</taxon>
        <taxon>Bacillati</taxon>
        <taxon>Actinomycetota</taxon>
        <taxon>Actinomycetes</taxon>
        <taxon>Propionibacteriales</taxon>
        <taxon>Nocardioidaceae</taxon>
        <taxon>Nocardioides</taxon>
    </lineage>
</organism>
<reference evidence="2 3" key="1">
    <citation type="submission" date="2018-10" db="EMBL/GenBank/DDBJ databases">
        <title>Marmoricola sp. 4Q3S-7 whole genome shotgun sequence.</title>
        <authorList>
            <person name="Li F."/>
        </authorList>
    </citation>
    <scope>NUCLEOTIDE SEQUENCE [LARGE SCALE GENOMIC DNA]</scope>
    <source>
        <strain evidence="2 3">4Q3S-7</strain>
    </source>
</reference>
<dbReference type="EMBL" id="RDBE01000007">
    <property type="protein sequence ID" value="RLV49178.1"/>
    <property type="molecule type" value="Genomic_DNA"/>
</dbReference>
<dbReference type="SUPFAM" id="SSF48179">
    <property type="entry name" value="6-phosphogluconate dehydrogenase C-terminal domain-like"/>
    <property type="match status" value="1"/>
</dbReference>
<evidence type="ECO:0000259" key="1">
    <source>
        <dbReference type="Pfam" id="PF09130"/>
    </source>
</evidence>
<dbReference type="Gene3D" id="3.40.50.720">
    <property type="entry name" value="NAD(P)-binding Rossmann-like Domain"/>
    <property type="match status" value="1"/>
</dbReference>
<keyword evidence="3" id="KW-1185">Reference proteome</keyword>
<dbReference type="InterPro" id="IPR015814">
    <property type="entry name" value="Pgluconate_DH_NAD-bd_C"/>
</dbReference>
<dbReference type="Proteomes" id="UP000281708">
    <property type="component" value="Unassembled WGS sequence"/>
</dbReference>
<evidence type="ECO:0000313" key="3">
    <source>
        <dbReference type="Proteomes" id="UP000281708"/>
    </source>
</evidence>